<dbReference type="InterPro" id="IPR005467">
    <property type="entry name" value="His_kinase_dom"/>
</dbReference>
<organism evidence="25 26">
    <name type="scientific">Duganella fentianensis</name>
    <dbReference type="NCBI Taxonomy" id="2692177"/>
    <lineage>
        <taxon>Bacteria</taxon>
        <taxon>Pseudomonadati</taxon>
        <taxon>Pseudomonadota</taxon>
        <taxon>Betaproteobacteria</taxon>
        <taxon>Burkholderiales</taxon>
        <taxon>Oxalobacteraceae</taxon>
        <taxon>Telluria group</taxon>
        <taxon>Duganella</taxon>
    </lineage>
</organism>
<evidence type="ECO:0000259" key="24">
    <source>
        <dbReference type="PROSITE" id="PS50110"/>
    </source>
</evidence>
<evidence type="ECO:0000256" key="11">
    <source>
        <dbReference type="ARBA" id="ARBA00022840"/>
    </source>
</evidence>
<reference evidence="25" key="1">
    <citation type="submission" date="2019-12" db="EMBL/GenBank/DDBJ databases">
        <title>Novel species isolated from a subtropical stream in China.</title>
        <authorList>
            <person name="Lu H."/>
        </authorList>
    </citation>
    <scope>NUCLEOTIDE SEQUENCE [LARGE SCALE GENOMIC DNA]</scope>
    <source>
        <strain evidence="25">FT93W</strain>
    </source>
</reference>
<evidence type="ECO:0000256" key="18">
    <source>
        <dbReference type="ARBA" id="ARBA00068150"/>
    </source>
</evidence>
<dbReference type="CDD" id="cd16922">
    <property type="entry name" value="HATPase_EvgS-ArcB-TorS-like"/>
    <property type="match status" value="1"/>
</dbReference>
<evidence type="ECO:0000256" key="22">
    <source>
        <dbReference type="SAM" id="Phobius"/>
    </source>
</evidence>
<comment type="subunit">
    <text evidence="17">At low DSF concentrations, interacts with RpfF.</text>
</comment>
<dbReference type="CDD" id="cd17546">
    <property type="entry name" value="REC_hyHK_CKI1_RcsC-like"/>
    <property type="match status" value="1"/>
</dbReference>
<feature type="transmembrane region" description="Helical" evidence="22">
    <location>
        <begin position="35"/>
        <end position="58"/>
    </location>
</feature>
<dbReference type="FunFam" id="3.30.565.10:FF:000010">
    <property type="entry name" value="Sensor histidine kinase RcsC"/>
    <property type="match status" value="1"/>
</dbReference>
<dbReference type="Gene3D" id="3.40.50.2300">
    <property type="match status" value="1"/>
</dbReference>
<keyword evidence="12 22" id="KW-1133">Transmembrane helix</keyword>
<dbReference type="SMART" id="SM00387">
    <property type="entry name" value="HATPase_c"/>
    <property type="match status" value="1"/>
</dbReference>
<dbReference type="Pfam" id="PF00512">
    <property type="entry name" value="HisKA"/>
    <property type="match status" value="1"/>
</dbReference>
<evidence type="ECO:0000256" key="12">
    <source>
        <dbReference type="ARBA" id="ARBA00022989"/>
    </source>
</evidence>
<evidence type="ECO:0000256" key="5">
    <source>
        <dbReference type="ARBA" id="ARBA00022553"/>
    </source>
</evidence>
<dbReference type="InterPro" id="IPR001789">
    <property type="entry name" value="Sig_transdc_resp-reg_receiver"/>
</dbReference>
<feature type="region of interest" description="Disordered" evidence="21">
    <location>
        <begin position="1"/>
        <end position="24"/>
    </location>
</feature>
<evidence type="ECO:0000313" key="25">
    <source>
        <dbReference type="EMBL" id="MYN44865.1"/>
    </source>
</evidence>
<dbReference type="RefSeq" id="WP_161034454.1">
    <property type="nucleotide sequence ID" value="NZ_WWCL01000001.1"/>
</dbReference>
<dbReference type="GO" id="GO:0005886">
    <property type="term" value="C:plasma membrane"/>
    <property type="evidence" value="ECO:0007669"/>
    <property type="project" value="UniProtKB-SubCell"/>
</dbReference>
<keyword evidence="14" id="KW-0843">Virulence</keyword>
<feature type="transmembrane region" description="Helical" evidence="22">
    <location>
        <begin position="322"/>
        <end position="343"/>
    </location>
</feature>
<keyword evidence="13" id="KW-0902">Two-component regulatory system</keyword>
<evidence type="ECO:0000313" key="26">
    <source>
        <dbReference type="Proteomes" id="UP000444316"/>
    </source>
</evidence>
<dbReference type="FunFam" id="1.10.287.130:FF:000002">
    <property type="entry name" value="Two-component osmosensing histidine kinase"/>
    <property type="match status" value="1"/>
</dbReference>
<dbReference type="Proteomes" id="UP000444316">
    <property type="component" value="Unassembled WGS sequence"/>
</dbReference>
<comment type="caution">
    <text evidence="25">The sequence shown here is derived from an EMBL/GenBank/DDBJ whole genome shotgun (WGS) entry which is preliminary data.</text>
</comment>
<dbReference type="SUPFAM" id="SSF55874">
    <property type="entry name" value="ATPase domain of HSP90 chaperone/DNA topoisomerase II/histidine kinase"/>
    <property type="match status" value="1"/>
</dbReference>
<evidence type="ECO:0000256" key="9">
    <source>
        <dbReference type="ARBA" id="ARBA00022741"/>
    </source>
</evidence>
<dbReference type="CDD" id="cd12915">
    <property type="entry name" value="PDC2_DGC_like"/>
    <property type="match status" value="1"/>
</dbReference>
<dbReference type="InterPro" id="IPR011006">
    <property type="entry name" value="CheY-like_superfamily"/>
</dbReference>
<dbReference type="InterPro" id="IPR003594">
    <property type="entry name" value="HATPase_dom"/>
</dbReference>
<keyword evidence="8" id="KW-0732">Signal</keyword>
<evidence type="ECO:0000256" key="6">
    <source>
        <dbReference type="ARBA" id="ARBA00022679"/>
    </source>
</evidence>
<keyword evidence="10" id="KW-0418">Kinase</keyword>
<keyword evidence="26" id="KW-1185">Reference proteome</keyword>
<keyword evidence="7 22" id="KW-0812">Transmembrane</keyword>
<evidence type="ECO:0000256" key="1">
    <source>
        <dbReference type="ARBA" id="ARBA00000085"/>
    </source>
</evidence>
<feature type="region of interest" description="Disordered" evidence="21">
    <location>
        <begin position="617"/>
        <end position="649"/>
    </location>
</feature>
<evidence type="ECO:0000256" key="4">
    <source>
        <dbReference type="ARBA" id="ARBA00022475"/>
    </source>
</evidence>
<keyword evidence="6" id="KW-0808">Transferase</keyword>
<keyword evidence="11" id="KW-0067">ATP-binding</keyword>
<feature type="modified residue" description="4-aspartylphosphate" evidence="20">
    <location>
        <position position="703"/>
    </location>
</feature>
<dbReference type="Pfam" id="PF02518">
    <property type="entry name" value="HATPase_c"/>
    <property type="match status" value="1"/>
</dbReference>
<dbReference type="InterPro" id="IPR036097">
    <property type="entry name" value="HisK_dim/P_sf"/>
</dbReference>
<dbReference type="SUPFAM" id="SSF47384">
    <property type="entry name" value="Homodimeric domain of signal transducing histidine kinase"/>
    <property type="match status" value="1"/>
</dbReference>
<dbReference type="EMBL" id="WWCL01000001">
    <property type="protein sequence ID" value="MYN44865.1"/>
    <property type="molecule type" value="Genomic_DNA"/>
</dbReference>
<feature type="compositionally biased region" description="Basic residues" evidence="21">
    <location>
        <begin position="15"/>
        <end position="24"/>
    </location>
</feature>
<dbReference type="InterPro" id="IPR033479">
    <property type="entry name" value="dCache_1"/>
</dbReference>
<evidence type="ECO:0000259" key="23">
    <source>
        <dbReference type="PROSITE" id="PS50109"/>
    </source>
</evidence>
<keyword evidence="4" id="KW-1003">Cell membrane</keyword>
<dbReference type="Gene3D" id="3.30.565.10">
    <property type="entry name" value="Histidine kinase-like ATPase, C-terminal domain"/>
    <property type="match status" value="1"/>
</dbReference>
<evidence type="ECO:0000256" key="17">
    <source>
        <dbReference type="ARBA" id="ARBA00064003"/>
    </source>
</evidence>
<sequence>MSNPDVPTQPELQAHKKNSRPRRLLHRTGLSAHRAMQLICFALLALLTLTAGISAWSLRQHEIEDWRENMDSLTLVLAENTAQTMAASYTLLDSVVGLVQDQPERNGDNRRNALASEDIYHSLRDKMAALPQVDVVSLLDVEGNVINFTRSYPAPPINLSTRDYFRYHSTHRGDQPYMSEPVRNKGNGNWTFYVSRRVENARGEFVGAVLVGVSCQFFADFFHRVNLGADSTITLYNRDYTMLARWPYAPEMISKQVRTGTTYQVISQGKQHDVVVTSSPRASNDLKPETRMGAVRQVRDFPLIINATINEDMLLHGWWRNVRLITGITLASMIAVLLAFRVVEQLLKRREQDAQQALKLKAAADAASAAKSRFLAMMSHEIRTPMNGILGMSELMLGTKLDDTQRNYAHNVHQGTVELLHIINDVLDFSKVESGHLTLDLQAYDPALMIRQVLALHEPVALRKGLQIETDIGPLPGPMEGDPLRMRQIMGNLINNAIKFTPAGTIRLSLNATPPGDASGRWRLHFEVTDSGIGISAEGQQRLFEPFSQAEHSTSSHYGGTGLGLAICKRLVELMGGTITCRSSTGCGATFAVDVPSQHLRPASVNQPEVESITMKHTAVPTPASTENTTSATSTSSAAASSAAARPQAPKQGRILLVEDTEMNRQLARILLTRLGWDVDEAHDGQQALDALAERQYDMVLMDCMMPVMDGYQATEALRAREAAQGLPRTPVVALTASAIDGDRERCINSGADDYLTKPFTSAAFAGVIERWTRRG</sequence>
<proteinExistence type="predicted"/>
<dbReference type="PANTHER" id="PTHR45339">
    <property type="entry name" value="HYBRID SIGNAL TRANSDUCTION HISTIDINE KINASE J"/>
    <property type="match status" value="1"/>
</dbReference>
<keyword evidence="5 20" id="KW-0597">Phosphoprotein</keyword>
<dbReference type="PROSITE" id="PS50110">
    <property type="entry name" value="RESPONSE_REGULATORY"/>
    <property type="match status" value="1"/>
</dbReference>
<evidence type="ECO:0000256" key="7">
    <source>
        <dbReference type="ARBA" id="ARBA00022692"/>
    </source>
</evidence>
<evidence type="ECO:0000256" key="21">
    <source>
        <dbReference type="SAM" id="MobiDB-lite"/>
    </source>
</evidence>
<dbReference type="InterPro" id="IPR003661">
    <property type="entry name" value="HisK_dim/P_dom"/>
</dbReference>
<name>A0A845HZ91_9BURK</name>
<evidence type="ECO:0000256" key="16">
    <source>
        <dbReference type="ARBA" id="ARBA00058004"/>
    </source>
</evidence>
<dbReference type="GO" id="GO:0000155">
    <property type="term" value="F:phosphorelay sensor kinase activity"/>
    <property type="evidence" value="ECO:0007669"/>
    <property type="project" value="InterPro"/>
</dbReference>
<accession>A0A845HZ91</accession>
<evidence type="ECO:0000256" key="13">
    <source>
        <dbReference type="ARBA" id="ARBA00023012"/>
    </source>
</evidence>
<comment type="subcellular location">
    <subcellularLocation>
        <location evidence="2">Cell membrane</location>
        <topology evidence="2">Multi-pass membrane protein</topology>
    </subcellularLocation>
</comment>
<keyword evidence="9" id="KW-0547">Nucleotide-binding</keyword>
<dbReference type="EC" id="2.7.13.3" evidence="3"/>
<dbReference type="Gene3D" id="1.10.287.130">
    <property type="match status" value="1"/>
</dbReference>
<feature type="domain" description="Histidine kinase" evidence="23">
    <location>
        <begin position="377"/>
        <end position="599"/>
    </location>
</feature>
<keyword evidence="15 22" id="KW-0472">Membrane</keyword>
<comment type="function">
    <text evidence="16">Member of the two-component regulatory system BvgS/BvgA. Phosphorylates BvgA via a four-step phosphorelay in response to environmental signals.</text>
</comment>
<feature type="domain" description="Response regulatory" evidence="24">
    <location>
        <begin position="654"/>
        <end position="773"/>
    </location>
</feature>
<feature type="compositionally biased region" description="Low complexity" evidence="21">
    <location>
        <begin position="624"/>
        <end position="645"/>
    </location>
</feature>
<evidence type="ECO:0000256" key="2">
    <source>
        <dbReference type="ARBA" id="ARBA00004651"/>
    </source>
</evidence>
<dbReference type="CDD" id="cd12914">
    <property type="entry name" value="PDC1_DGC_like"/>
    <property type="match status" value="1"/>
</dbReference>
<comment type="catalytic activity">
    <reaction evidence="1">
        <text>ATP + protein L-histidine = ADP + protein N-phospho-L-histidine.</text>
        <dbReference type="EC" id="2.7.13.3"/>
    </reaction>
</comment>
<dbReference type="InterPro" id="IPR036890">
    <property type="entry name" value="HATPase_C_sf"/>
</dbReference>
<evidence type="ECO:0000256" key="14">
    <source>
        <dbReference type="ARBA" id="ARBA00023026"/>
    </source>
</evidence>
<evidence type="ECO:0000256" key="10">
    <source>
        <dbReference type="ARBA" id="ARBA00022777"/>
    </source>
</evidence>
<evidence type="ECO:0000256" key="8">
    <source>
        <dbReference type="ARBA" id="ARBA00022729"/>
    </source>
</evidence>
<dbReference type="InterPro" id="IPR004358">
    <property type="entry name" value="Sig_transdc_His_kin-like_C"/>
</dbReference>
<dbReference type="SMART" id="SM00388">
    <property type="entry name" value="HisKA"/>
    <property type="match status" value="1"/>
</dbReference>
<dbReference type="SMART" id="SM00448">
    <property type="entry name" value="REC"/>
    <property type="match status" value="1"/>
</dbReference>
<evidence type="ECO:0000256" key="3">
    <source>
        <dbReference type="ARBA" id="ARBA00012438"/>
    </source>
</evidence>
<dbReference type="PROSITE" id="PS50109">
    <property type="entry name" value="HIS_KIN"/>
    <property type="match status" value="1"/>
</dbReference>
<evidence type="ECO:0000256" key="20">
    <source>
        <dbReference type="PROSITE-ProRule" id="PRU00169"/>
    </source>
</evidence>
<dbReference type="GO" id="GO:0005524">
    <property type="term" value="F:ATP binding"/>
    <property type="evidence" value="ECO:0007669"/>
    <property type="project" value="UniProtKB-KW"/>
</dbReference>
<protein>
    <recommendedName>
        <fullName evidence="18">Sensory/regulatory protein RpfC</fullName>
        <ecNumber evidence="3">2.7.13.3</ecNumber>
    </recommendedName>
    <alternativeName>
        <fullName evidence="19">Virulence sensor protein BvgS</fullName>
    </alternativeName>
</protein>
<dbReference type="PANTHER" id="PTHR45339:SF1">
    <property type="entry name" value="HYBRID SIGNAL TRANSDUCTION HISTIDINE KINASE J"/>
    <property type="match status" value="1"/>
</dbReference>
<gene>
    <name evidence="25" type="ORF">GTP23_07235</name>
</gene>
<evidence type="ECO:0000256" key="19">
    <source>
        <dbReference type="ARBA" id="ARBA00070152"/>
    </source>
</evidence>
<dbReference type="Gene3D" id="3.30.450.20">
    <property type="entry name" value="PAS domain"/>
    <property type="match status" value="2"/>
</dbReference>
<dbReference type="Pfam" id="PF02743">
    <property type="entry name" value="dCache_1"/>
    <property type="match status" value="1"/>
</dbReference>
<evidence type="ECO:0000256" key="15">
    <source>
        <dbReference type="ARBA" id="ARBA00023136"/>
    </source>
</evidence>
<dbReference type="AlphaFoldDB" id="A0A845HZ91"/>
<dbReference type="Pfam" id="PF00072">
    <property type="entry name" value="Response_reg"/>
    <property type="match status" value="1"/>
</dbReference>
<dbReference type="SUPFAM" id="SSF52172">
    <property type="entry name" value="CheY-like"/>
    <property type="match status" value="1"/>
</dbReference>
<dbReference type="CDD" id="cd00082">
    <property type="entry name" value="HisKA"/>
    <property type="match status" value="1"/>
</dbReference>
<dbReference type="PRINTS" id="PR00344">
    <property type="entry name" value="BCTRLSENSOR"/>
</dbReference>